<dbReference type="Pfam" id="PF01039">
    <property type="entry name" value="Carboxyl_trans"/>
    <property type="match status" value="1"/>
</dbReference>
<comment type="caution">
    <text evidence="2">The sequence shown here is derived from an EMBL/GenBank/DDBJ whole genome shotgun (WGS) entry which is preliminary data.</text>
</comment>
<organism evidence="2 3">
    <name type="scientific">Thermoproteota archaeon</name>
    <dbReference type="NCBI Taxonomy" id="2056631"/>
    <lineage>
        <taxon>Archaea</taxon>
        <taxon>Thermoproteota</taxon>
    </lineage>
</organism>
<dbReference type="InterPro" id="IPR029045">
    <property type="entry name" value="ClpP/crotonase-like_dom_sf"/>
</dbReference>
<sequence length="61" mass="7138">MSLEDKFRELHEYRERSKLGGGTEAIEKQHKAGKLTARERLDRLLDPGSFFEMDAFVTHRC</sequence>
<dbReference type="PANTHER" id="PTHR43842">
    <property type="entry name" value="PROPIONYL-COA CARBOXYLASE BETA CHAIN"/>
    <property type="match status" value="1"/>
</dbReference>
<dbReference type="Gene3D" id="3.90.226.10">
    <property type="entry name" value="2-enoyl-CoA Hydratase, Chain A, domain 1"/>
    <property type="match status" value="1"/>
</dbReference>
<dbReference type="InterPro" id="IPR051047">
    <property type="entry name" value="AccD/PCCB"/>
</dbReference>
<dbReference type="InterPro" id="IPR034733">
    <property type="entry name" value="AcCoA_carboxyl_beta"/>
</dbReference>
<dbReference type="GO" id="GO:0016740">
    <property type="term" value="F:transferase activity"/>
    <property type="evidence" value="ECO:0007669"/>
    <property type="project" value="UniProtKB-KW"/>
</dbReference>
<dbReference type="PANTHER" id="PTHR43842:SF2">
    <property type="entry name" value="PROPIONYL-COA CARBOXYLASE BETA CHAIN, MITOCHONDRIAL"/>
    <property type="match status" value="1"/>
</dbReference>
<dbReference type="EMBL" id="QMQX01000247">
    <property type="protein sequence ID" value="RLE48558.1"/>
    <property type="molecule type" value="Genomic_DNA"/>
</dbReference>
<dbReference type="InterPro" id="IPR011762">
    <property type="entry name" value="COA_CT_N"/>
</dbReference>
<gene>
    <name evidence="2" type="ORF">DRJ33_08895</name>
</gene>
<protein>
    <submittedName>
        <fullName evidence="2">Methylmalonyl-CoA carboxyltransferase</fullName>
    </submittedName>
</protein>
<dbReference type="AlphaFoldDB" id="A0A497EPT1"/>
<name>A0A497EPT1_9CREN</name>
<dbReference type="PROSITE" id="PS50980">
    <property type="entry name" value="COA_CT_NTER"/>
    <property type="match status" value="1"/>
</dbReference>
<reference evidence="2 3" key="1">
    <citation type="submission" date="2018-06" db="EMBL/GenBank/DDBJ databases">
        <title>Extensive metabolic versatility and redundancy in microbially diverse, dynamic hydrothermal sediments.</title>
        <authorList>
            <person name="Dombrowski N."/>
            <person name="Teske A."/>
            <person name="Baker B.J."/>
        </authorList>
    </citation>
    <scope>NUCLEOTIDE SEQUENCE [LARGE SCALE GENOMIC DNA]</scope>
    <source>
        <strain evidence="2">B34_G17</strain>
    </source>
</reference>
<evidence type="ECO:0000313" key="3">
    <source>
        <dbReference type="Proteomes" id="UP000272051"/>
    </source>
</evidence>
<evidence type="ECO:0000313" key="2">
    <source>
        <dbReference type="EMBL" id="RLE48558.1"/>
    </source>
</evidence>
<accession>A0A497EPT1</accession>
<proteinExistence type="predicted"/>
<feature type="non-terminal residue" evidence="2">
    <location>
        <position position="61"/>
    </location>
</feature>
<evidence type="ECO:0000259" key="1">
    <source>
        <dbReference type="PROSITE" id="PS50980"/>
    </source>
</evidence>
<feature type="domain" description="CoA carboxyltransferase N-terminal" evidence="1">
    <location>
        <begin position="3"/>
        <end position="61"/>
    </location>
</feature>
<dbReference type="SUPFAM" id="SSF52096">
    <property type="entry name" value="ClpP/crotonase"/>
    <property type="match status" value="1"/>
</dbReference>
<dbReference type="Proteomes" id="UP000272051">
    <property type="component" value="Unassembled WGS sequence"/>
</dbReference>
<dbReference type="GO" id="GO:0004658">
    <property type="term" value="F:propionyl-CoA carboxylase activity"/>
    <property type="evidence" value="ECO:0007669"/>
    <property type="project" value="TreeGrafter"/>
</dbReference>